<dbReference type="EMBL" id="LHXZ01000046">
    <property type="protein sequence ID" value="KXB02908.1"/>
    <property type="molecule type" value="Genomic_DNA"/>
</dbReference>
<evidence type="ECO:0000313" key="3">
    <source>
        <dbReference type="Proteomes" id="UP000070565"/>
    </source>
</evidence>
<dbReference type="Proteomes" id="UP000070565">
    <property type="component" value="Unassembled WGS sequence"/>
</dbReference>
<proteinExistence type="predicted"/>
<dbReference type="AlphaFoldDB" id="A0A133V8X5"/>
<keyword evidence="3" id="KW-1185">Reference proteome</keyword>
<sequence>MPRRKVSEEDVERMKSLKNEGLTYREIAEEFDVSYSTVAKYLGGIGKKTKITPKILEKMKNLRKNGLTYEEIARELDVGYSTVAKYMKEKGLSGRRKEVREEKPGLLDKLKRKLGLG</sequence>
<dbReference type="InterPro" id="IPR009057">
    <property type="entry name" value="Homeodomain-like_sf"/>
</dbReference>
<name>A0A133V8X5_9EURY</name>
<dbReference type="GO" id="GO:0003677">
    <property type="term" value="F:DNA binding"/>
    <property type="evidence" value="ECO:0007669"/>
    <property type="project" value="InterPro"/>
</dbReference>
<organism evidence="2 3">
    <name type="scientific">candidate division MSBL1 archaeon SCGC-AAA261F19</name>
    <dbReference type="NCBI Taxonomy" id="1698275"/>
    <lineage>
        <taxon>Archaea</taxon>
        <taxon>Methanobacteriati</taxon>
        <taxon>Methanobacteriota</taxon>
        <taxon>candidate division MSBL1</taxon>
    </lineage>
</organism>
<dbReference type="SUPFAM" id="SSF46689">
    <property type="entry name" value="Homeodomain-like"/>
    <property type="match status" value="2"/>
</dbReference>
<feature type="domain" description="Resolvase HTH" evidence="1">
    <location>
        <begin position="3"/>
        <end position="42"/>
    </location>
</feature>
<comment type="caution">
    <text evidence="2">The sequence shown here is derived from an EMBL/GenBank/DDBJ whole genome shotgun (WGS) entry which is preliminary data.</text>
</comment>
<evidence type="ECO:0000259" key="1">
    <source>
        <dbReference type="Pfam" id="PF02796"/>
    </source>
</evidence>
<dbReference type="InterPro" id="IPR006120">
    <property type="entry name" value="Resolvase_HTH_dom"/>
</dbReference>
<reference evidence="2 3" key="1">
    <citation type="journal article" date="2016" name="Sci. Rep.">
        <title>Metabolic traits of an uncultured archaeal lineage -MSBL1- from brine pools of the Red Sea.</title>
        <authorList>
            <person name="Mwirichia R."/>
            <person name="Alam I."/>
            <person name="Rashid M."/>
            <person name="Vinu M."/>
            <person name="Ba-Alawi W."/>
            <person name="Anthony Kamau A."/>
            <person name="Kamanda Ngugi D."/>
            <person name="Goker M."/>
            <person name="Klenk H.P."/>
            <person name="Bajic V."/>
            <person name="Stingl U."/>
        </authorList>
    </citation>
    <scope>NUCLEOTIDE SEQUENCE [LARGE SCALE GENOMIC DNA]</scope>
    <source>
        <strain evidence="2">SCGC-AAA261F19</strain>
    </source>
</reference>
<dbReference type="GO" id="GO:0000150">
    <property type="term" value="F:DNA strand exchange activity"/>
    <property type="evidence" value="ECO:0007669"/>
    <property type="project" value="InterPro"/>
</dbReference>
<protein>
    <recommendedName>
        <fullName evidence="1">Resolvase HTH domain-containing protein</fullName>
    </recommendedName>
</protein>
<dbReference type="Gene3D" id="1.10.10.60">
    <property type="entry name" value="Homeodomain-like"/>
    <property type="match status" value="2"/>
</dbReference>
<gene>
    <name evidence="2" type="ORF">AKJ45_03135</name>
</gene>
<dbReference type="Pfam" id="PF02796">
    <property type="entry name" value="HTH_7"/>
    <property type="match status" value="1"/>
</dbReference>
<evidence type="ECO:0000313" key="2">
    <source>
        <dbReference type="EMBL" id="KXB02908.1"/>
    </source>
</evidence>
<accession>A0A133V8X5</accession>